<dbReference type="SUPFAM" id="SSF51445">
    <property type="entry name" value="(Trans)glycosidases"/>
    <property type="match status" value="1"/>
</dbReference>
<reference evidence="4" key="1">
    <citation type="submission" date="2019-11" db="EMBL/GenBank/DDBJ databases">
        <authorList>
            <person name="Feng L."/>
        </authorList>
    </citation>
    <scope>NUCLEOTIDE SEQUENCE</scope>
    <source>
        <strain evidence="4">RgnavusLFYP19</strain>
    </source>
</reference>
<accession>A0A6N3E0L6</accession>
<dbReference type="Pfam" id="PF14278">
    <property type="entry name" value="TetR_C_8"/>
    <property type="match status" value="1"/>
</dbReference>
<dbReference type="GO" id="GO:0016052">
    <property type="term" value="P:carbohydrate catabolic process"/>
    <property type="evidence" value="ECO:0007669"/>
    <property type="project" value="TreeGrafter"/>
</dbReference>
<name>A0A6N3E0L6_MEDGN</name>
<dbReference type="PANTHER" id="PTHR10353">
    <property type="entry name" value="GLYCOSYL HYDROLASE"/>
    <property type="match status" value="1"/>
</dbReference>
<dbReference type="InterPro" id="IPR017853">
    <property type="entry name" value="GH"/>
</dbReference>
<dbReference type="PANTHER" id="PTHR10353:SF122">
    <property type="entry name" value="6-PHOSPHO-BETA-GLUCOSIDASE ASCB-RELATED"/>
    <property type="match status" value="1"/>
</dbReference>
<sequence>MPKGIKGAPTEEPTADNMKLVAVDFYHRYKEDIAMLAEMGFKVFRFSIAWSRIFQNGNDKEPNEKGLHFYDDVLNECKKYGIEPLVTISHYETPLHLAVEVCGTTRQTFYRNFQDKYDLINWYFDKILLKSFEYMGESETIYEGLVNKFYYIQQENLFFRTAFKNDDQNCLRDHDFHLILQFYTDQIEQKTGEKISEHLRFLLEMYCQGSIYMTVQWVLGKLKGTPEEIARSLVDAMPLELMEVFKVLNLL</sequence>
<keyword evidence="4" id="KW-0378">Hydrolase</keyword>
<proteinExistence type="inferred from homology"/>
<dbReference type="Pfam" id="PF00232">
    <property type="entry name" value="Glyco_hydro_1"/>
    <property type="match status" value="1"/>
</dbReference>
<dbReference type="EC" id="3.2.1.86" evidence="4"/>
<evidence type="ECO:0000256" key="1">
    <source>
        <dbReference type="ARBA" id="ARBA00023295"/>
    </source>
</evidence>
<keyword evidence="1 4" id="KW-0326">Glycosidase</keyword>
<organism evidence="4">
    <name type="scientific">Mediterraneibacter gnavus</name>
    <name type="common">Ruminococcus gnavus</name>
    <dbReference type="NCBI Taxonomy" id="33038"/>
    <lineage>
        <taxon>Bacteria</taxon>
        <taxon>Bacillati</taxon>
        <taxon>Bacillota</taxon>
        <taxon>Clostridia</taxon>
        <taxon>Lachnospirales</taxon>
        <taxon>Lachnospiraceae</taxon>
        <taxon>Mediterraneibacter</taxon>
    </lineage>
</organism>
<evidence type="ECO:0000256" key="2">
    <source>
        <dbReference type="RuleBase" id="RU003690"/>
    </source>
</evidence>
<dbReference type="GO" id="GO:0005829">
    <property type="term" value="C:cytosol"/>
    <property type="evidence" value="ECO:0007669"/>
    <property type="project" value="TreeGrafter"/>
</dbReference>
<dbReference type="InterPro" id="IPR001360">
    <property type="entry name" value="Glyco_hydro_1"/>
</dbReference>
<protein>
    <submittedName>
        <fullName evidence="4">Aryl-phospho-beta-D-glucosidase BglH</fullName>
        <ecNumber evidence="4">3.2.1.86</ecNumber>
    </submittedName>
</protein>
<dbReference type="Gene3D" id="3.20.20.80">
    <property type="entry name" value="Glycosidases"/>
    <property type="match status" value="1"/>
</dbReference>
<dbReference type="AlphaFoldDB" id="A0A6N3E0L6"/>
<dbReference type="InterPro" id="IPR039532">
    <property type="entry name" value="TetR_C_Firmicutes"/>
</dbReference>
<dbReference type="GO" id="GO:0008706">
    <property type="term" value="F:6-phospho-beta-glucosidase activity"/>
    <property type="evidence" value="ECO:0007669"/>
    <property type="project" value="UniProtKB-EC"/>
</dbReference>
<gene>
    <name evidence="4" type="primary">bglH_1</name>
    <name evidence="4" type="ORF">RGLFYP19_01977</name>
</gene>
<feature type="domain" description="Transcriptional regulator TetR C-terminal Firmicutes type" evidence="3">
    <location>
        <begin position="139"/>
        <end position="235"/>
    </location>
</feature>
<evidence type="ECO:0000259" key="3">
    <source>
        <dbReference type="Pfam" id="PF14278"/>
    </source>
</evidence>
<evidence type="ECO:0000313" key="4">
    <source>
        <dbReference type="EMBL" id="VYU35246.1"/>
    </source>
</evidence>
<dbReference type="EMBL" id="CACRUK010000028">
    <property type="protein sequence ID" value="VYU35246.1"/>
    <property type="molecule type" value="Genomic_DNA"/>
</dbReference>
<comment type="similarity">
    <text evidence="2">Belongs to the glycosyl hydrolase 1 family.</text>
</comment>